<dbReference type="SUPFAM" id="SSF51126">
    <property type="entry name" value="Pectin lyase-like"/>
    <property type="match status" value="2"/>
</dbReference>
<dbReference type="CDD" id="cd00063">
    <property type="entry name" value="FN3"/>
    <property type="match status" value="1"/>
</dbReference>
<dbReference type="PANTHER" id="PTHR31321">
    <property type="entry name" value="ACYL-COA THIOESTER HYDROLASE YBHC-RELATED"/>
    <property type="match status" value="1"/>
</dbReference>
<dbReference type="Pfam" id="PF25849">
    <property type="entry name" value="PelX_N"/>
    <property type="match status" value="1"/>
</dbReference>
<evidence type="ECO:0000256" key="5">
    <source>
        <dbReference type="SAM" id="MobiDB-lite"/>
    </source>
</evidence>
<dbReference type="Proteomes" id="UP000487649">
    <property type="component" value="Unassembled WGS sequence"/>
</dbReference>
<dbReference type="Gene3D" id="2.60.120.200">
    <property type="match status" value="1"/>
</dbReference>
<feature type="domain" description="Fibronectin type-III" evidence="7">
    <location>
        <begin position="330"/>
        <end position="424"/>
    </location>
</feature>
<dbReference type="InterPro" id="IPR012334">
    <property type="entry name" value="Pectin_lyas_fold"/>
</dbReference>
<name>A0A9X4XGB0_9FIRM</name>
<gene>
    <name evidence="8" type="ORF">GMA92_11340</name>
</gene>
<dbReference type="PROSITE" id="PS00503">
    <property type="entry name" value="PECTINESTERASE_2"/>
    <property type="match status" value="1"/>
</dbReference>
<keyword evidence="6" id="KW-1133">Transmembrane helix</keyword>
<feature type="active site" evidence="4">
    <location>
        <position position="698"/>
    </location>
</feature>
<dbReference type="GO" id="GO:0042545">
    <property type="term" value="P:cell wall modification"/>
    <property type="evidence" value="ECO:0007669"/>
    <property type="project" value="InterPro"/>
</dbReference>
<dbReference type="SMART" id="SM00060">
    <property type="entry name" value="FN3"/>
    <property type="match status" value="1"/>
</dbReference>
<dbReference type="InterPro" id="IPR036116">
    <property type="entry name" value="FN3_sf"/>
</dbReference>
<dbReference type="InterPro" id="IPR033131">
    <property type="entry name" value="Pectinesterase_Asp_AS"/>
</dbReference>
<evidence type="ECO:0000256" key="6">
    <source>
        <dbReference type="SAM" id="Phobius"/>
    </source>
</evidence>
<evidence type="ECO:0000313" key="8">
    <source>
        <dbReference type="EMBL" id="MTK22007.1"/>
    </source>
</evidence>
<keyword evidence="3" id="KW-0063">Aspartyl esterase</keyword>
<evidence type="ECO:0000313" key="9">
    <source>
        <dbReference type="Proteomes" id="UP000487649"/>
    </source>
</evidence>
<dbReference type="InterPro" id="IPR003961">
    <property type="entry name" value="FN3_dom"/>
</dbReference>
<dbReference type="Gene3D" id="2.160.20.10">
    <property type="entry name" value="Single-stranded right-handed beta-helix, Pectin lyase-like"/>
    <property type="match status" value="2"/>
</dbReference>
<dbReference type="Gene3D" id="2.60.40.10">
    <property type="entry name" value="Immunoglobulins"/>
    <property type="match status" value="1"/>
</dbReference>
<evidence type="ECO:0000256" key="2">
    <source>
        <dbReference type="ARBA" id="ARBA00022801"/>
    </source>
</evidence>
<feature type="transmembrane region" description="Helical" evidence="6">
    <location>
        <begin position="1789"/>
        <end position="1808"/>
    </location>
</feature>
<keyword evidence="6" id="KW-0812">Transmembrane</keyword>
<feature type="region of interest" description="Disordered" evidence="5">
    <location>
        <begin position="1754"/>
        <end position="1782"/>
    </location>
</feature>
<feature type="region of interest" description="Disordered" evidence="5">
    <location>
        <begin position="1629"/>
        <end position="1648"/>
    </location>
</feature>
<evidence type="ECO:0000256" key="3">
    <source>
        <dbReference type="ARBA" id="ARBA00023085"/>
    </source>
</evidence>
<dbReference type="InterPro" id="IPR058863">
    <property type="entry name" value="PelX-like_Ig"/>
</dbReference>
<dbReference type="PANTHER" id="PTHR31321:SF57">
    <property type="entry name" value="PECTINESTERASE 53-RELATED"/>
    <property type="match status" value="1"/>
</dbReference>
<dbReference type="PROSITE" id="PS50853">
    <property type="entry name" value="FN3"/>
    <property type="match status" value="1"/>
</dbReference>
<protein>
    <recommendedName>
        <fullName evidence="7">Fibronectin type-III domain-containing protein</fullName>
    </recommendedName>
</protein>
<dbReference type="InterPro" id="IPR011050">
    <property type="entry name" value="Pectin_lyase_fold/virulence"/>
</dbReference>
<comment type="similarity">
    <text evidence="1">Belongs to the pectinesterase family.</text>
</comment>
<evidence type="ECO:0000256" key="1">
    <source>
        <dbReference type="ARBA" id="ARBA00008891"/>
    </source>
</evidence>
<dbReference type="PROSITE" id="PS00800">
    <property type="entry name" value="PECTINESTERASE_1"/>
    <property type="match status" value="1"/>
</dbReference>
<dbReference type="EMBL" id="WMQE01000028">
    <property type="protein sequence ID" value="MTK22007.1"/>
    <property type="molecule type" value="Genomic_DNA"/>
</dbReference>
<dbReference type="InterPro" id="IPR018040">
    <property type="entry name" value="Pectinesterase_Tyr_AS"/>
</dbReference>
<dbReference type="SUPFAM" id="SSF49265">
    <property type="entry name" value="Fibronectin type III"/>
    <property type="match status" value="1"/>
</dbReference>
<dbReference type="GO" id="GO:0009279">
    <property type="term" value="C:cell outer membrane"/>
    <property type="evidence" value="ECO:0007669"/>
    <property type="project" value="TreeGrafter"/>
</dbReference>
<feature type="compositionally biased region" description="Basic and acidic residues" evidence="5">
    <location>
        <begin position="1754"/>
        <end position="1768"/>
    </location>
</feature>
<evidence type="ECO:0000256" key="4">
    <source>
        <dbReference type="PROSITE-ProRule" id="PRU10040"/>
    </source>
</evidence>
<keyword evidence="2" id="KW-0378">Hydrolase</keyword>
<dbReference type="GO" id="GO:0030599">
    <property type="term" value="F:pectinesterase activity"/>
    <property type="evidence" value="ECO:0007669"/>
    <property type="project" value="InterPro"/>
</dbReference>
<sequence length="1819" mass="198830">MNLKTAKKRTSAILAISILTSNFQVSTIRVEATADEGINLGADEIIQETDSETIENEMIDNEVEDKTEEVIEVLQEDEIVIDVEESIEVEIASDILENSTQEEVFEEVLPTVNLESSSLPTGFNNTVINSTDGNGNAVFNKELKQFVITGTGNVIGKDLGATDSYQFVNFEVKGDVTIVARLADFDMTNANKGQAGLVVRADNTSANADYFALYLDHSKDQYRYGYRDGEAGKTGASAISNDLNSSNKELYIKIEKSGNSFKYYVSQDPTFPSDNTVFKGQTVSMTADTWYVGMFVANGGSDTPATATFDHVKISTAEKVYYDSELIEMPVETVENVQAMSGDQHVTLTWNAVDEATHYIIKRSNEKDGIYEEIATIESSELMYTDSNVENFVTYYYKIAAKNAVGAGHDSQAIAGLPNNSNPLNLQYGKDAAQFNMVQEPNDTVFTSHITLEGSTNLDGTIKIEQNGEVLVDSASKAAGELFEQIFKLDYGRNEIKIYHTTSDGKTTLKTYNLVYLTEENIDKVVDASFQGVAGQEVNGIATYGSIQEAVNSVSSSNQERVTIFVKNGVYKEKAIIESPYISIIGEDAQKTIWTYDAAHGTINPETGIKYGTSGSASVTVKAKAIGFSAENITIENSFVEKGEANEQAVAFHNQADQSMLINVRFIGNQDTLLANTSSQESAARQYYYNCYIEGDVDFIFGRAQAIFNSCEIASYNRQSPNGVSNGYVTAASTWDRDEYGYLVINSKLIGLDDIRDESVSLGRPWRPSSATYTVTPSVIYINNYLGSHITTQGWDDMSSTSLAKDSRFYEFGNYGPGFELSDTRSLLTPEEATSIGIETVFAKGAAKTVEGLDAYTSDWNPIDENQQNNIYKLYEVKNDTEIPEQQFEWKSGNVGSNASGTVTQNTDGSVTIAASNGKIADSEDGMTFYYTELPTSENFTFTATFKVDATTVGGKTYDGQSGFGVIALDSLVTGNSSARYYNSAGAVFARYKNGTTTYNGIPGGRFVTGYEEGASVPSSNRQLINTSVFDWNFNQNQFPDPSKPHYTAGDVYTLTLRKSNTGYHAILNNDTTNEVIYYDYDNELLTVQNEDTLYVGVMASRGVQVTVSDINLTVISPDKDDAALERPVEYITPTISSDTTKTTSKADYDLSLRSNVAGTATIKDEKGNILYQNISLESSQRILKELTLDKGTNKFSVEFVPSIDQPTFESHQQISSLEPISLNVSVDYQSFGTSENALYVSTTGSKNGEGSQENPLDIYTAVAYAQPGQEIVLLEGTYYLTEAITIDRGHDGTADEMITLMAEPGKRVVIDLSQSPKGGFTINADYWHFFGFEICNSQDNAKPLLIQGNHNIVEQLKVYKNGTTGVQISGSASEDKSMWPSYNLVQSVESYDNMDANANDADGFAAKITAGIGNIFRYCISHNNIDDGWDLYAKSTSGSIGQVVVESSIAYENGYLTTDPEKTVVGEGNGFKLGGESMPGNHILRNSISFNNYAKGVTSNSGPDVQVYNTVSFNNGGTNLSLYTSYKETNYKLDHFVSYNGGKVDDIKLTGQSSLASETNYLDGKNINGESVPSSWFENVDMKNYPTINEKGGFDFNGLETLLLESEEFLGIMATNKTEPTVITVGTEISSNGSTETPKPEEPVVPEKPNYIIPDSIKDAIDSTVIKPVTGTGVVNKPLILDITGASLSDVKSMFEKLSNFTVSVSMLKTRSNEVQYSVLLTSANESISLILTVDTNQSDVISYLNSFIKDTSKPDDSKPETPKPEENTNSTTQSSTTTNKPATGYTLMGWMTLGVFSTLLGFVSYIKRNKNDKKQVK</sequence>
<dbReference type="InterPro" id="IPR000070">
    <property type="entry name" value="Pectinesterase_cat"/>
</dbReference>
<evidence type="ECO:0000259" key="7">
    <source>
        <dbReference type="PROSITE" id="PS50853"/>
    </source>
</evidence>
<reference evidence="8 9" key="1">
    <citation type="journal article" date="2019" name="Nat. Med.">
        <title>A library of human gut bacterial isolates paired with longitudinal multiomics data enables mechanistic microbiome research.</title>
        <authorList>
            <person name="Poyet M."/>
            <person name="Groussin M."/>
            <person name="Gibbons S.M."/>
            <person name="Avila-Pacheco J."/>
            <person name="Jiang X."/>
            <person name="Kearney S.M."/>
            <person name="Perrotta A.R."/>
            <person name="Berdy B."/>
            <person name="Zhao S."/>
            <person name="Lieberman T.D."/>
            <person name="Swanson P.K."/>
            <person name="Smith M."/>
            <person name="Roesemann S."/>
            <person name="Alexander J.E."/>
            <person name="Rich S.A."/>
            <person name="Livny J."/>
            <person name="Vlamakis H."/>
            <person name="Clish C."/>
            <person name="Bullock K."/>
            <person name="Deik A."/>
            <person name="Scott J."/>
            <person name="Pierce K.A."/>
            <person name="Xavier R.J."/>
            <person name="Alm E.J."/>
        </authorList>
    </citation>
    <scope>NUCLEOTIDE SEQUENCE [LARGE SCALE GENOMIC DNA]</scope>
    <source>
        <strain evidence="8 9">BIOML-A198</strain>
    </source>
</reference>
<dbReference type="RefSeq" id="WP_006784620.1">
    <property type="nucleotide sequence ID" value="NZ_JAMQUV010000019.1"/>
</dbReference>
<dbReference type="Pfam" id="PF25850">
    <property type="entry name" value="PelX_Ig"/>
    <property type="match status" value="2"/>
</dbReference>
<feature type="compositionally biased region" description="Low complexity" evidence="5">
    <location>
        <begin position="1769"/>
        <end position="1781"/>
    </location>
</feature>
<accession>A0A9X4XGB0</accession>
<comment type="caution">
    <text evidence="8">The sequence shown here is derived from an EMBL/GenBank/DDBJ whole genome shotgun (WGS) entry which is preliminary data.</text>
</comment>
<organism evidence="8 9">
    <name type="scientific">Turicibacter sanguinis</name>
    <dbReference type="NCBI Taxonomy" id="154288"/>
    <lineage>
        <taxon>Bacteria</taxon>
        <taxon>Bacillati</taxon>
        <taxon>Bacillota</taxon>
        <taxon>Erysipelotrichia</taxon>
        <taxon>Erysipelotrichales</taxon>
        <taxon>Turicibacteraceae</taxon>
        <taxon>Turicibacter</taxon>
    </lineage>
</organism>
<dbReference type="Pfam" id="PF01095">
    <property type="entry name" value="Pectinesterase"/>
    <property type="match status" value="1"/>
</dbReference>
<dbReference type="InterPro" id="IPR058953">
    <property type="entry name" value="PelX-like_N"/>
</dbReference>
<proteinExistence type="inferred from homology"/>
<keyword evidence="6" id="KW-0472">Membrane</keyword>
<dbReference type="InterPro" id="IPR013783">
    <property type="entry name" value="Ig-like_fold"/>
</dbReference>